<keyword evidence="3 6" id="KW-0812">Transmembrane</keyword>
<evidence type="ECO:0000256" key="6">
    <source>
        <dbReference type="SAM" id="Phobius"/>
    </source>
</evidence>
<dbReference type="PANTHER" id="PTHR30213">
    <property type="entry name" value="INNER MEMBRANE PROTEIN YHJD"/>
    <property type="match status" value="1"/>
</dbReference>
<evidence type="ECO:0000256" key="1">
    <source>
        <dbReference type="ARBA" id="ARBA00004651"/>
    </source>
</evidence>
<keyword evidence="8" id="KW-1185">Reference proteome</keyword>
<dbReference type="AlphaFoldDB" id="A0A229RT15"/>
<feature type="transmembrane region" description="Helical" evidence="6">
    <location>
        <begin position="49"/>
        <end position="72"/>
    </location>
</feature>
<comment type="subcellular location">
    <subcellularLocation>
        <location evidence="1">Cell membrane</location>
        <topology evidence="1">Multi-pass membrane protein</topology>
    </subcellularLocation>
</comment>
<feature type="transmembrane region" description="Helical" evidence="6">
    <location>
        <begin position="232"/>
        <end position="253"/>
    </location>
</feature>
<feature type="transmembrane region" description="Helical" evidence="6">
    <location>
        <begin position="112"/>
        <end position="135"/>
    </location>
</feature>
<dbReference type="PANTHER" id="PTHR30213:SF1">
    <property type="entry name" value="INNER MEMBRANE PROTEIN YHJD"/>
    <property type="match status" value="1"/>
</dbReference>
<evidence type="ECO:0000313" key="8">
    <source>
        <dbReference type="Proteomes" id="UP000215563"/>
    </source>
</evidence>
<dbReference type="PIRSF" id="PIRSF035875">
    <property type="entry name" value="RNase_BN"/>
    <property type="match status" value="1"/>
</dbReference>
<feature type="transmembrane region" description="Helical" evidence="6">
    <location>
        <begin position="156"/>
        <end position="175"/>
    </location>
</feature>
<dbReference type="Proteomes" id="UP000215563">
    <property type="component" value="Unassembled WGS sequence"/>
</dbReference>
<dbReference type="InterPro" id="IPR017039">
    <property type="entry name" value="Virul_fac_BrkB"/>
</dbReference>
<evidence type="ECO:0000256" key="5">
    <source>
        <dbReference type="ARBA" id="ARBA00023136"/>
    </source>
</evidence>
<evidence type="ECO:0000256" key="4">
    <source>
        <dbReference type="ARBA" id="ARBA00022989"/>
    </source>
</evidence>
<dbReference type="EMBL" id="NMQU01000046">
    <property type="protein sequence ID" value="OXM49813.1"/>
    <property type="molecule type" value="Genomic_DNA"/>
</dbReference>
<dbReference type="Pfam" id="PF03631">
    <property type="entry name" value="Virul_fac_BrkB"/>
    <property type="match status" value="1"/>
</dbReference>
<keyword evidence="2" id="KW-1003">Cell membrane</keyword>
<keyword evidence="5 6" id="KW-0472">Membrane</keyword>
<proteinExistence type="predicted"/>
<feature type="transmembrane region" description="Helical" evidence="6">
    <location>
        <begin position="195"/>
        <end position="220"/>
    </location>
</feature>
<comment type="caution">
    <text evidence="7">The sequence shown here is derived from an EMBL/GenBank/DDBJ whole genome shotgun (WGS) entry which is preliminary data.</text>
</comment>
<evidence type="ECO:0000313" key="7">
    <source>
        <dbReference type="EMBL" id="OXM49813.1"/>
    </source>
</evidence>
<name>A0A229RT15_AMYAL</name>
<dbReference type="RefSeq" id="WP_020633463.1">
    <property type="nucleotide sequence ID" value="NZ_KB913032.1"/>
</dbReference>
<sequence length="342" mass="36404">MTVAKDDGTKPDEDKLLPRLRRKYGWLDHLIRANDAFTERYGNHYAAAITYFSVLSVIPILMVAFAIIKIVLAGDQAVKNQLVDGIKKSVPEGLSDLVGSIIQAALDSGGGIGVFGLLLALYSGIGWMANLRDALTAQWGQEKQKLPLVSTTIKDLLSLVGLGLALVVSFGLTAAGSGVGRFLLELVGLENQSWAVFLLKVATILLGLIANTLVFLWVIARLPREHVALRSAVKGAIFAAVGFIVLQQAATIYLGSVTKSPAFTLFGPVIGLLVFANLVSRFLLFVTAWTATAKENLKTVIEPPAPVLIHPRVTVQQGPGLGAVGGAFATGALLGWFGRRKP</sequence>
<dbReference type="GO" id="GO:0005886">
    <property type="term" value="C:plasma membrane"/>
    <property type="evidence" value="ECO:0007669"/>
    <property type="project" value="UniProtKB-SubCell"/>
</dbReference>
<keyword evidence="4 6" id="KW-1133">Transmembrane helix</keyword>
<evidence type="ECO:0000256" key="3">
    <source>
        <dbReference type="ARBA" id="ARBA00022692"/>
    </source>
</evidence>
<accession>A0A229RT15</accession>
<feature type="transmembrane region" description="Helical" evidence="6">
    <location>
        <begin position="265"/>
        <end position="289"/>
    </location>
</feature>
<gene>
    <name evidence="7" type="ORF">CFP75_17320</name>
</gene>
<reference evidence="7 8" key="1">
    <citation type="submission" date="2017-07" db="EMBL/GenBank/DDBJ databases">
        <title>Amycolatopsis alba DSM 44262 Genome sequencing and assembly.</title>
        <authorList>
            <person name="Kaur N."/>
            <person name="Mayilraj S."/>
        </authorList>
    </citation>
    <scope>NUCLEOTIDE SEQUENCE [LARGE SCALE GENOMIC DNA]</scope>
    <source>
        <strain evidence="7 8">DSM 44262</strain>
    </source>
</reference>
<organism evidence="7 8">
    <name type="scientific">Amycolatopsis alba DSM 44262</name>
    <dbReference type="NCBI Taxonomy" id="1125972"/>
    <lineage>
        <taxon>Bacteria</taxon>
        <taxon>Bacillati</taxon>
        <taxon>Actinomycetota</taxon>
        <taxon>Actinomycetes</taxon>
        <taxon>Pseudonocardiales</taxon>
        <taxon>Pseudonocardiaceae</taxon>
        <taxon>Amycolatopsis</taxon>
    </lineage>
</organism>
<evidence type="ECO:0000256" key="2">
    <source>
        <dbReference type="ARBA" id="ARBA00022475"/>
    </source>
</evidence>
<protein>
    <submittedName>
        <fullName evidence="7">Inner membrane protein YhjD</fullName>
    </submittedName>
</protein>